<dbReference type="Proteomes" id="UP001054945">
    <property type="component" value="Unassembled WGS sequence"/>
</dbReference>
<sequence length="71" mass="7735">MGLHSGRKGLPGASFRKIESPVNRVSQCGRYQVGRRLVAGDNDRLPPGSSKPLQLVTATFVRVFTLWLPSA</sequence>
<protein>
    <submittedName>
        <fullName evidence="1">Uncharacterized protein</fullName>
    </submittedName>
</protein>
<comment type="caution">
    <text evidence="1">The sequence shown here is derived from an EMBL/GenBank/DDBJ whole genome shotgun (WGS) entry which is preliminary data.</text>
</comment>
<keyword evidence="2" id="KW-1185">Reference proteome</keyword>
<dbReference type="EMBL" id="BPLR01019097">
    <property type="protein sequence ID" value="GIZ04507.1"/>
    <property type="molecule type" value="Genomic_DNA"/>
</dbReference>
<organism evidence="1 2">
    <name type="scientific">Caerostris extrusa</name>
    <name type="common">Bark spider</name>
    <name type="synonym">Caerostris bankana</name>
    <dbReference type="NCBI Taxonomy" id="172846"/>
    <lineage>
        <taxon>Eukaryota</taxon>
        <taxon>Metazoa</taxon>
        <taxon>Ecdysozoa</taxon>
        <taxon>Arthropoda</taxon>
        <taxon>Chelicerata</taxon>
        <taxon>Arachnida</taxon>
        <taxon>Araneae</taxon>
        <taxon>Araneomorphae</taxon>
        <taxon>Entelegynae</taxon>
        <taxon>Araneoidea</taxon>
        <taxon>Araneidae</taxon>
        <taxon>Caerostris</taxon>
    </lineage>
</organism>
<dbReference type="AlphaFoldDB" id="A0AAV4YEA3"/>
<reference evidence="1 2" key="1">
    <citation type="submission" date="2021-06" db="EMBL/GenBank/DDBJ databases">
        <title>Caerostris extrusa draft genome.</title>
        <authorList>
            <person name="Kono N."/>
            <person name="Arakawa K."/>
        </authorList>
    </citation>
    <scope>NUCLEOTIDE SEQUENCE [LARGE SCALE GENOMIC DNA]</scope>
</reference>
<evidence type="ECO:0000313" key="2">
    <source>
        <dbReference type="Proteomes" id="UP001054945"/>
    </source>
</evidence>
<gene>
    <name evidence="1" type="ORF">CEXT_107141</name>
</gene>
<evidence type="ECO:0000313" key="1">
    <source>
        <dbReference type="EMBL" id="GIZ04507.1"/>
    </source>
</evidence>
<proteinExistence type="predicted"/>
<accession>A0AAV4YEA3</accession>
<name>A0AAV4YEA3_CAEEX</name>